<dbReference type="HOGENOM" id="CLU_2909041_0_0_1"/>
<dbReference type="AlphaFoldDB" id="K3WYI9"/>
<evidence type="ECO:0000256" key="1">
    <source>
        <dbReference type="SAM" id="MobiDB-lite"/>
    </source>
</evidence>
<reference evidence="3" key="2">
    <citation type="submission" date="2010-04" db="EMBL/GenBank/DDBJ databases">
        <authorList>
            <person name="Buell R."/>
            <person name="Hamilton J."/>
            <person name="Hostetler J."/>
        </authorList>
    </citation>
    <scope>NUCLEOTIDE SEQUENCE [LARGE SCALE GENOMIC DNA]</scope>
    <source>
        <strain evidence="3">DAOM:BR144</strain>
    </source>
</reference>
<dbReference type="VEuPathDB" id="FungiDB:PYU1_G010018"/>
<evidence type="ECO:0000313" key="2">
    <source>
        <dbReference type="EnsemblProtists" id="PYU1_T010038"/>
    </source>
</evidence>
<protein>
    <submittedName>
        <fullName evidence="2">Uncharacterized protein</fullName>
    </submittedName>
</protein>
<proteinExistence type="predicted"/>
<reference evidence="3" key="1">
    <citation type="journal article" date="2010" name="Genome Biol.">
        <title>Genome sequence of the necrotrophic plant pathogen Pythium ultimum reveals original pathogenicity mechanisms and effector repertoire.</title>
        <authorList>
            <person name="Levesque C.A."/>
            <person name="Brouwer H."/>
            <person name="Cano L."/>
            <person name="Hamilton J.P."/>
            <person name="Holt C."/>
            <person name="Huitema E."/>
            <person name="Raffaele S."/>
            <person name="Robideau G.P."/>
            <person name="Thines M."/>
            <person name="Win J."/>
            <person name="Zerillo M.M."/>
            <person name="Beakes G.W."/>
            <person name="Boore J.L."/>
            <person name="Busam D."/>
            <person name="Dumas B."/>
            <person name="Ferriera S."/>
            <person name="Fuerstenberg S.I."/>
            <person name="Gachon C.M."/>
            <person name="Gaulin E."/>
            <person name="Govers F."/>
            <person name="Grenville-Briggs L."/>
            <person name="Horner N."/>
            <person name="Hostetler J."/>
            <person name="Jiang R.H."/>
            <person name="Johnson J."/>
            <person name="Krajaejun T."/>
            <person name="Lin H."/>
            <person name="Meijer H.J."/>
            <person name="Moore B."/>
            <person name="Morris P."/>
            <person name="Phuntmart V."/>
            <person name="Puiu D."/>
            <person name="Shetty J."/>
            <person name="Stajich J.E."/>
            <person name="Tripathy S."/>
            <person name="Wawra S."/>
            <person name="van West P."/>
            <person name="Whitty B.R."/>
            <person name="Coutinho P.M."/>
            <person name="Henrissat B."/>
            <person name="Martin F."/>
            <person name="Thomas P.D."/>
            <person name="Tyler B.M."/>
            <person name="De Vries R.P."/>
            <person name="Kamoun S."/>
            <person name="Yandell M."/>
            <person name="Tisserat N."/>
            <person name="Buell C.R."/>
        </authorList>
    </citation>
    <scope>NUCLEOTIDE SEQUENCE</scope>
    <source>
        <strain evidence="3">DAOM:BR144</strain>
    </source>
</reference>
<dbReference type="Proteomes" id="UP000019132">
    <property type="component" value="Unassembled WGS sequence"/>
</dbReference>
<evidence type="ECO:0000313" key="3">
    <source>
        <dbReference type="Proteomes" id="UP000019132"/>
    </source>
</evidence>
<keyword evidence="3" id="KW-1185">Reference proteome</keyword>
<reference evidence="2" key="3">
    <citation type="submission" date="2015-02" db="UniProtKB">
        <authorList>
            <consortium name="EnsemblProtists"/>
        </authorList>
    </citation>
    <scope>IDENTIFICATION</scope>
    <source>
        <strain evidence="2">DAOM BR144</strain>
    </source>
</reference>
<dbReference type="InParanoid" id="K3WYI9"/>
<dbReference type="EMBL" id="GL376624">
    <property type="status" value="NOT_ANNOTATED_CDS"/>
    <property type="molecule type" value="Genomic_DNA"/>
</dbReference>
<accession>K3WYI9</accession>
<organism evidence="2 3">
    <name type="scientific">Globisporangium ultimum (strain ATCC 200006 / CBS 805.95 / DAOM BR144)</name>
    <name type="common">Pythium ultimum</name>
    <dbReference type="NCBI Taxonomy" id="431595"/>
    <lineage>
        <taxon>Eukaryota</taxon>
        <taxon>Sar</taxon>
        <taxon>Stramenopiles</taxon>
        <taxon>Oomycota</taxon>
        <taxon>Peronosporomycetes</taxon>
        <taxon>Pythiales</taxon>
        <taxon>Pythiaceae</taxon>
        <taxon>Globisporangium</taxon>
    </lineage>
</organism>
<dbReference type="EnsemblProtists" id="PYU1_T010038">
    <property type="protein sequence ID" value="PYU1_T010038"/>
    <property type="gene ID" value="PYU1_G010018"/>
</dbReference>
<name>K3WYI9_GLOUD</name>
<feature type="region of interest" description="Disordered" evidence="1">
    <location>
        <begin position="40"/>
        <end position="62"/>
    </location>
</feature>
<sequence>MRPRASEKIGEFMLRLEITGSDYRFHPLVHVLRVRKEFAERPTNEQDVPQDVGSLERISLQH</sequence>